<evidence type="ECO:0000313" key="2">
    <source>
        <dbReference type="Proteomes" id="UP001632038"/>
    </source>
</evidence>
<proteinExistence type="predicted"/>
<keyword evidence="2" id="KW-1185">Reference proteome</keyword>
<evidence type="ECO:0000313" key="1">
    <source>
        <dbReference type="EMBL" id="KAL3643717.1"/>
    </source>
</evidence>
<sequence length="94" mass="10655">MNGRRSLKPELLPVLEEYINSAKQLPRRRLDFKSPPRHSPIVGDLDFLIASVTEMSKESDKNENLLLQNDKANDAVEIESTLSFRGADAARYRA</sequence>
<gene>
    <name evidence="1" type="ORF">CASFOL_014532</name>
</gene>
<accession>A0ABD3DQ19</accession>
<organism evidence="1 2">
    <name type="scientific">Castilleja foliolosa</name>
    <dbReference type="NCBI Taxonomy" id="1961234"/>
    <lineage>
        <taxon>Eukaryota</taxon>
        <taxon>Viridiplantae</taxon>
        <taxon>Streptophyta</taxon>
        <taxon>Embryophyta</taxon>
        <taxon>Tracheophyta</taxon>
        <taxon>Spermatophyta</taxon>
        <taxon>Magnoliopsida</taxon>
        <taxon>eudicotyledons</taxon>
        <taxon>Gunneridae</taxon>
        <taxon>Pentapetalae</taxon>
        <taxon>asterids</taxon>
        <taxon>lamiids</taxon>
        <taxon>Lamiales</taxon>
        <taxon>Orobanchaceae</taxon>
        <taxon>Pedicularideae</taxon>
        <taxon>Castillejinae</taxon>
        <taxon>Castilleja</taxon>
    </lineage>
</organism>
<dbReference type="AlphaFoldDB" id="A0ABD3DQ19"/>
<comment type="caution">
    <text evidence="1">The sequence shown here is derived from an EMBL/GenBank/DDBJ whole genome shotgun (WGS) entry which is preliminary data.</text>
</comment>
<dbReference type="Proteomes" id="UP001632038">
    <property type="component" value="Unassembled WGS sequence"/>
</dbReference>
<reference evidence="2" key="1">
    <citation type="journal article" date="2024" name="IScience">
        <title>Strigolactones Initiate the Formation of Haustorium-like Structures in Castilleja.</title>
        <authorList>
            <person name="Buerger M."/>
            <person name="Peterson D."/>
            <person name="Chory J."/>
        </authorList>
    </citation>
    <scope>NUCLEOTIDE SEQUENCE [LARGE SCALE GENOMIC DNA]</scope>
</reference>
<dbReference type="EMBL" id="JAVIJP010000016">
    <property type="protein sequence ID" value="KAL3643717.1"/>
    <property type="molecule type" value="Genomic_DNA"/>
</dbReference>
<protein>
    <submittedName>
        <fullName evidence="1">Uncharacterized protein</fullName>
    </submittedName>
</protein>
<name>A0ABD3DQ19_9LAMI</name>